<evidence type="ECO:0000256" key="13">
    <source>
        <dbReference type="ARBA" id="ARBA00023136"/>
    </source>
</evidence>
<dbReference type="InterPro" id="IPR017972">
    <property type="entry name" value="Cyt_P450_CS"/>
</dbReference>
<dbReference type="EMBL" id="MCFN01003581">
    <property type="protein sequence ID" value="OXB52342.1"/>
    <property type="molecule type" value="Genomic_DNA"/>
</dbReference>
<evidence type="ECO:0000256" key="2">
    <source>
        <dbReference type="ARBA" id="ARBA00004174"/>
    </source>
</evidence>
<evidence type="ECO:0000256" key="7">
    <source>
        <dbReference type="ARBA" id="ARBA00022723"/>
    </source>
</evidence>
<keyword evidence="13" id="KW-0472">Membrane</keyword>
<evidence type="ECO:0000256" key="11">
    <source>
        <dbReference type="ARBA" id="ARBA00023004"/>
    </source>
</evidence>
<feature type="binding site" description="axial binding residue" evidence="16">
    <location>
        <position position="439"/>
    </location>
    <ligand>
        <name>heme</name>
        <dbReference type="ChEBI" id="CHEBI:30413"/>
    </ligand>
    <ligandPart>
        <name>Fe</name>
        <dbReference type="ChEBI" id="CHEBI:18248"/>
    </ligandPart>
</feature>
<keyword evidence="10 17" id="KW-0560">Oxidoreductase</keyword>
<evidence type="ECO:0000256" key="10">
    <source>
        <dbReference type="ARBA" id="ARBA00023002"/>
    </source>
</evidence>
<dbReference type="InterPro" id="IPR008067">
    <property type="entry name" value="Cyt_P450_E_grp-I_CYP2A-like"/>
</dbReference>
<dbReference type="InterPro" id="IPR002401">
    <property type="entry name" value="Cyt_P450_E_grp-I"/>
</dbReference>
<comment type="similarity">
    <text evidence="4 17">Belongs to the cytochrome P450 family.</text>
</comment>
<protein>
    <recommendedName>
        <fullName evidence="5">unspecific monooxygenase</fullName>
        <ecNumber evidence="5">1.14.14.1</ecNumber>
    </recommendedName>
</protein>
<evidence type="ECO:0000313" key="18">
    <source>
        <dbReference type="EMBL" id="OXB52342.1"/>
    </source>
</evidence>
<keyword evidence="8" id="KW-0256">Endoplasmic reticulum</keyword>
<keyword evidence="9" id="KW-0492">Microsome</keyword>
<keyword evidence="12 17" id="KW-0503">Monooxygenase</keyword>
<evidence type="ECO:0000256" key="8">
    <source>
        <dbReference type="ARBA" id="ARBA00022824"/>
    </source>
</evidence>
<reference evidence="18 19" key="1">
    <citation type="submission" date="2016-07" db="EMBL/GenBank/DDBJ databases">
        <title>Disparate Historic Effective Population Sizes Predicted by Modern Levels of Genome Diversity for the Scaled Quail (Callipepla squamata) and the Northern Bobwhite (Colinus virginianus): Inferences from First and Second Generation Draft Genome Assemblies for Sympatric New World Quail.</title>
        <authorList>
            <person name="Oldeschulte D.L."/>
            <person name="Halley Y.A."/>
            <person name="Bhattarai E.K."/>
            <person name="Brashear W.A."/>
            <person name="Hill J."/>
            <person name="Metz R.P."/>
            <person name="Johnson C.D."/>
            <person name="Rollins D."/>
            <person name="Peterson M.J."/>
            <person name="Bickhart D.M."/>
            <person name="Decker J.E."/>
            <person name="Seabury C.M."/>
        </authorList>
    </citation>
    <scope>NUCLEOTIDE SEQUENCE [LARGE SCALE GENOMIC DNA]</scope>
    <source>
        <strain evidence="18 19">Texas</strain>
        <tissue evidence="18">Leg muscle</tissue>
    </source>
</reference>
<comment type="caution">
    <text evidence="18">The sequence shown here is derived from an EMBL/GenBank/DDBJ whole genome shotgun (WGS) entry which is preliminary data.</text>
</comment>
<dbReference type="GO" id="GO:0020037">
    <property type="term" value="F:heme binding"/>
    <property type="evidence" value="ECO:0007669"/>
    <property type="project" value="InterPro"/>
</dbReference>
<evidence type="ECO:0000256" key="6">
    <source>
        <dbReference type="ARBA" id="ARBA00022617"/>
    </source>
</evidence>
<evidence type="ECO:0000256" key="3">
    <source>
        <dbReference type="ARBA" id="ARBA00004406"/>
    </source>
</evidence>
<keyword evidence="7 16" id="KW-0479">Metal-binding</keyword>
<keyword evidence="11 16" id="KW-0408">Iron</keyword>
<dbReference type="Gene3D" id="1.10.630.10">
    <property type="entry name" value="Cytochrome P450"/>
    <property type="match status" value="1"/>
</dbReference>
<dbReference type="PANTHER" id="PTHR24300:SF356">
    <property type="entry name" value="CYTOCHROME P450 2E1"/>
    <property type="match status" value="1"/>
</dbReference>
<dbReference type="PRINTS" id="PR00385">
    <property type="entry name" value="P450"/>
</dbReference>
<sequence length="494" mass="55766">MELLGAASVLLLVCVACLLSIAHWRRRTGKGKMPEGPAPFPIVGNILQVKPKNLAKTLEKLSEKYGPVFSVQLGPTPVVVLSGYEVVKEALIDRGDEFAARGHMPIGDRANKGLGIIFSNNEEWLQVRRFALTTLRNFGMGKRSIEERIQEEAEHLLEEITKTNRMPFDPTFKLSCAVSNIICSIVFGKRFDYKDKKFLSLMNNMNNLFEMMNSRWGQLYQMFSSILDYLPGPHNNIFKEIDAVKAFVAEEVKLHQASLDPSAPQDFIDCFLSKMLQEKDNPKSHFHMKNLVTSTTDLFIAGTETTSTTVRYGLLLLLKYPKIQEKVQEEIDRVVGRSRRPCVADRTQMPYTDAVVHEIQRFITLIPTSLPHAVTKDIHFRDYIIPKGTTVYPLLSSVLYDGKEFPNPTEFDPGHFLNQNGTFRKSEFFIPFSAGKRICPGEGLARMEIFLLLTAILQNFTLKPVVSPEELSIIPTLSGTGNVPPHYQLCAIPR</sequence>
<gene>
    <name evidence="18" type="ORF">ASZ78_004340</name>
</gene>
<dbReference type="FunFam" id="1.10.630.10:FF:000001">
    <property type="entry name" value="Cytochrome P450, family 2"/>
    <property type="match status" value="1"/>
</dbReference>
<dbReference type="PANTHER" id="PTHR24300">
    <property type="entry name" value="CYTOCHROME P450 508A4-RELATED"/>
    <property type="match status" value="1"/>
</dbReference>
<organism evidence="18 19">
    <name type="scientific">Callipepla squamata</name>
    <name type="common">Scaled quail</name>
    <dbReference type="NCBI Taxonomy" id="9009"/>
    <lineage>
        <taxon>Eukaryota</taxon>
        <taxon>Metazoa</taxon>
        <taxon>Chordata</taxon>
        <taxon>Craniata</taxon>
        <taxon>Vertebrata</taxon>
        <taxon>Euteleostomi</taxon>
        <taxon>Archelosauria</taxon>
        <taxon>Archosauria</taxon>
        <taxon>Dinosauria</taxon>
        <taxon>Saurischia</taxon>
        <taxon>Theropoda</taxon>
        <taxon>Coelurosauria</taxon>
        <taxon>Aves</taxon>
        <taxon>Neognathae</taxon>
        <taxon>Galloanserae</taxon>
        <taxon>Galliformes</taxon>
        <taxon>Odontophoridae</taxon>
        <taxon>Callipepla</taxon>
    </lineage>
</organism>
<dbReference type="GO" id="GO:0016712">
    <property type="term" value="F:oxidoreductase activity, acting on paired donors, with incorporation or reduction of molecular oxygen, reduced flavin or flavoprotein as one donor, and incorporation of one atom of oxygen"/>
    <property type="evidence" value="ECO:0007669"/>
    <property type="project" value="UniProtKB-EC"/>
</dbReference>
<dbReference type="GO" id="GO:0005789">
    <property type="term" value="C:endoplasmic reticulum membrane"/>
    <property type="evidence" value="ECO:0007669"/>
    <property type="project" value="UniProtKB-SubCell"/>
</dbReference>
<evidence type="ECO:0000256" key="17">
    <source>
        <dbReference type="RuleBase" id="RU000461"/>
    </source>
</evidence>
<keyword evidence="6 16" id="KW-0349">Heme</keyword>
<dbReference type="PRINTS" id="PR00463">
    <property type="entry name" value="EP450I"/>
</dbReference>
<evidence type="ECO:0000256" key="5">
    <source>
        <dbReference type="ARBA" id="ARBA00012109"/>
    </source>
</evidence>
<dbReference type="GO" id="GO:0019373">
    <property type="term" value="P:epoxygenase P450 pathway"/>
    <property type="evidence" value="ECO:0007669"/>
    <property type="project" value="TreeGrafter"/>
</dbReference>
<accession>A0A226MAP1</accession>
<keyword evidence="19" id="KW-1185">Reference proteome</keyword>
<dbReference type="InterPro" id="IPR001128">
    <property type="entry name" value="Cyt_P450"/>
</dbReference>
<name>A0A226MAP1_CALSU</name>
<evidence type="ECO:0000313" key="19">
    <source>
        <dbReference type="Proteomes" id="UP000198323"/>
    </source>
</evidence>
<evidence type="ECO:0000256" key="9">
    <source>
        <dbReference type="ARBA" id="ARBA00022848"/>
    </source>
</evidence>
<evidence type="ECO:0000256" key="4">
    <source>
        <dbReference type="ARBA" id="ARBA00010617"/>
    </source>
</evidence>
<dbReference type="InterPro" id="IPR050182">
    <property type="entry name" value="Cytochrome_P450_fam2"/>
</dbReference>
<evidence type="ECO:0000256" key="14">
    <source>
        <dbReference type="ARBA" id="ARBA00037347"/>
    </source>
</evidence>
<dbReference type="STRING" id="9009.A0A226MAP1"/>
<evidence type="ECO:0000256" key="16">
    <source>
        <dbReference type="PIRSR" id="PIRSR602401-1"/>
    </source>
</evidence>
<dbReference type="PROSITE" id="PS00086">
    <property type="entry name" value="CYTOCHROME_P450"/>
    <property type="match status" value="1"/>
</dbReference>
<dbReference type="InterPro" id="IPR036396">
    <property type="entry name" value="Cyt_P450_sf"/>
</dbReference>
<dbReference type="Proteomes" id="UP000198323">
    <property type="component" value="Unassembled WGS sequence"/>
</dbReference>
<comment type="catalytic activity">
    <reaction evidence="15">
        <text>an organic molecule + reduced [NADPH--hemoprotein reductase] + O2 = an alcohol + oxidized [NADPH--hemoprotein reductase] + H2O + H(+)</text>
        <dbReference type="Rhea" id="RHEA:17149"/>
        <dbReference type="Rhea" id="RHEA-COMP:11964"/>
        <dbReference type="Rhea" id="RHEA-COMP:11965"/>
        <dbReference type="ChEBI" id="CHEBI:15377"/>
        <dbReference type="ChEBI" id="CHEBI:15378"/>
        <dbReference type="ChEBI" id="CHEBI:15379"/>
        <dbReference type="ChEBI" id="CHEBI:30879"/>
        <dbReference type="ChEBI" id="CHEBI:57618"/>
        <dbReference type="ChEBI" id="CHEBI:58210"/>
        <dbReference type="ChEBI" id="CHEBI:142491"/>
        <dbReference type="EC" id="1.14.14.1"/>
    </reaction>
</comment>
<dbReference type="OrthoDB" id="3934656at2759"/>
<proteinExistence type="inferred from homology"/>
<comment type="cofactor">
    <cofactor evidence="1 16">
        <name>heme</name>
        <dbReference type="ChEBI" id="CHEBI:30413"/>
    </cofactor>
</comment>
<dbReference type="CDD" id="cd20665">
    <property type="entry name" value="CYP2C-like"/>
    <property type="match status" value="1"/>
</dbReference>
<evidence type="ECO:0000256" key="1">
    <source>
        <dbReference type="ARBA" id="ARBA00001971"/>
    </source>
</evidence>
<dbReference type="AlphaFoldDB" id="A0A226MAP1"/>
<dbReference type="PRINTS" id="PR01684">
    <property type="entry name" value="EP450ICYP2A"/>
</dbReference>
<comment type="function">
    <text evidence="14">Cytochromes P450 are a group of heme-thiolate monooxygenases. In liver microsomes, this enzyme is involved in an NADPH-dependent electron transport pathway. It oxidizes a variety of structurally unrelated compounds, including steroids, fatty acids, and xenobiotics.</text>
</comment>
<dbReference type="EC" id="1.14.14.1" evidence="5"/>
<dbReference type="GO" id="GO:0005506">
    <property type="term" value="F:iron ion binding"/>
    <property type="evidence" value="ECO:0007669"/>
    <property type="project" value="InterPro"/>
</dbReference>
<evidence type="ECO:0000256" key="15">
    <source>
        <dbReference type="ARBA" id="ARBA00047827"/>
    </source>
</evidence>
<dbReference type="Pfam" id="PF00067">
    <property type="entry name" value="p450"/>
    <property type="match status" value="1"/>
</dbReference>
<dbReference type="GO" id="GO:0008392">
    <property type="term" value="F:arachidonate epoxygenase activity"/>
    <property type="evidence" value="ECO:0007669"/>
    <property type="project" value="TreeGrafter"/>
</dbReference>
<comment type="subcellular location">
    <subcellularLocation>
        <location evidence="3">Endoplasmic reticulum membrane</location>
        <topology evidence="3">Peripheral membrane protein</topology>
    </subcellularLocation>
    <subcellularLocation>
        <location evidence="2">Microsome membrane</location>
        <topology evidence="2">Peripheral membrane protein</topology>
    </subcellularLocation>
</comment>
<dbReference type="SUPFAM" id="SSF48264">
    <property type="entry name" value="Cytochrome P450"/>
    <property type="match status" value="1"/>
</dbReference>
<dbReference type="GO" id="GO:0006805">
    <property type="term" value="P:xenobiotic metabolic process"/>
    <property type="evidence" value="ECO:0007669"/>
    <property type="project" value="TreeGrafter"/>
</dbReference>
<evidence type="ECO:0000256" key="12">
    <source>
        <dbReference type="ARBA" id="ARBA00023033"/>
    </source>
</evidence>